<proteinExistence type="predicted"/>
<organism evidence="1 2">
    <name type="scientific">Pleomassaria siparia CBS 279.74</name>
    <dbReference type="NCBI Taxonomy" id="1314801"/>
    <lineage>
        <taxon>Eukaryota</taxon>
        <taxon>Fungi</taxon>
        <taxon>Dikarya</taxon>
        <taxon>Ascomycota</taxon>
        <taxon>Pezizomycotina</taxon>
        <taxon>Dothideomycetes</taxon>
        <taxon>Pleosporomycetidae</taxon>
        <taxon>Pleosporales</taxon>
        <taxon>Pleomassariaceae</taxon>
        <taxon>Pleomassaria</taxon>
    </lineage>
</organism>
<evidence type="ECO:0000313" key="1">
    <source>
        <dbReference type="EMBL" id="KAF2711950.1"/>
    </source>
</evidence>
<gene>
    <name evidence="1" type="ORF">K504DRAFT_452213</name>
</gene>
<dbReference type="AlphaFoldDB" id="A0A6G1KGQ0"/>
<keyword evidence="2" id="KW-1185">Reference proteome</keyword>
<dbReference type="EMBL" id="MU005766">
    <property type="protein sequence ID" value="KAF2711950.1"/>
    <property type="molecule type" value="Genomic_DNA"/>
</dbReference>
<dbReference type="Proteomes" id="UP000799428">
    <property type="component" value="Unassembled WGS sequence"/>
</dbReference>
<reference evidence="1" key="1">
    <citation type="journal article" date="2020" name="Stud. Mycol.">
        <title>101 Dothideomycetes genomes: a test case for predicting lifestyles and emergence of pathogens.</title>
        <authorList>
            <person name="Haridas S."/>
            <person name="Albert R."/>
            <person name="Binder M."/>
            <person name="Bloem J."/>
            <person name="Labutti K."/>
            <person name="Salamov A."/>
            <person name="Andreopoulos B."/>
            <person name="Baker S."/>
            <person name="Barry K."/>
            <person name="Bills G."/>
            <person name="Bluhm B."/>
            <person name="Cannon C."/>
            <person name="Castanera R."/>
            <person name="Culley D."/>
            <person name="Daum C."/>
            <person name="Ezra D."/>
            <person name="Gonzalez J."/>
            <person name="Henrissat B."/>
            <person name="Kuo A."/>
            <person name="Liang C."/>
            <person name="Lipzen A."/>
            <person name="Lutzoni F."/>
            <person name="Magnuson J."/>
            <person name="Mondo S."/>
            <person name="Nolan M."/>
            <person name="Ohm R."/>
            <person name="Pangilinan J."/>
            <person name="Park H.-J."/>
            <person name="Ramirez L."/>
            <person name="Alfaro M."/>
            <person name="Sun H."/>
            <person name="Tritt A."/>
            <person name="Yoshinaga Y."/>
            <person name="Zwiers L.-H."/>
            <person name="Turgeon B."/>
            <person name="Goodwin S."/>
            <person name="Spatafora J."/>
            <person name="Crous P."/>
            <person name="Grigoriev I."/>
        </authorList>
    </citation>
    <scope>NUCLEOTIDE SEQUENCE</scope>
    <source>
        <strain evidence="1">CBS 279.74</strain>
    </source>
</reference>
<accession>A0A6G1KGQ0</accession>
<evidence type="ECO:0000313" key="2">
    <source>
        <dbReference type="Proteomes" id="UP000799428"/>
    </source>
</evidence>
<protein>
    <submittedName>
        <fullName evidence="1">Uncharacterized protein</fullName>
    </submittedName>
</protein>
<name>A0A6G1KGQ0_9PLEO</name>
<sequence>MEPTTVTLVGTRVEAGDDVSVNVVAVGNVDSEVRVDASEMIEEIPDARDVTIDTPVDADVGVLVVMSVVENKGVVVIDVSNVAAMVETGIVDDAGLDDAAPVEDETGAEKVIELAGGGMTTVPEEGNSEYDVTLELTGGVMTTDVELDGSTSETEIEIELAGGGTTTVKLERPSVALLAGGHGGGTISLFETLGTGYPGIDVDGNGTIVVLEVDEIGFDLVVDVTG</sequence>